<evidence type="ECO:0000313" key="5">
    <source>
        <dbReference type="EMBL" id="OGE08904.1"/>
    </source>
</evidence>
<dbReference type="InterPro" id="IPR029044">
    <property type="entry name" value="Nucleotide-diphossugar_trans"/>
</dbReference>
<keyword evidence="3" id="KW-0808">Transferase</keyword>
<dbReference type="PANTHER" id="PTHR43398">
    <property type="entry name" value="DOLICHOL-PHOSPHATE MANNOSYLTRANSFERASE SUBUNIT 1"/>
    <property type="match status" value="1"/>
</dbReference>
<dbReference type="Pfam" id="PF00535">
    <property type="entry name" value="Glycos_transf_2"/>
    <property type="match status" value="1"/>
</dbReference>
<organism evidence="5 6">
    <name type="scientific">Candidatus Curtissbacteria bacterium RIFCSPLOWO2_01_FULL_42_26</name>
    <dbReference type="NCBI Taxonomy" id="1797729"/>
    <lineage>
        <taxon>Bacteria</taxon>
        <taxon>Candidatus Curtissiibacteriota</taxon>
    </lineage>
</organism>
<dbReference type="InterPro" id="IPR001173">
    <property type="entry name" value="Glyco_trans_2-like"/>
</dbReference>
<evidence type="ECO:0000256" key="2">
    <source>
        <dbReference type="ARBA" id="ARBA00022676"/>
    </source>
</evidence>
<feature type="domain" description="Glycosyltransferase 2-like" evidence="4">
    <location>
        <begin position="10"/>
        <end position="171"/>
    </location>
</feature>
<evidence type="ECO:0000256" key="1">
    <source>
        <dbReference type="ARBA" id="ARBA00006739"/>
    </source>
</evidence>
<dbReference type="Gene3D" id="3.90.550.10">
    <property type="entry name" value="Spore Coat Polysaccharide Biosynthesis Protein SpsA, Chain A"/>
    <property type="match status" value="1"/>
</dbReference>
<dbReference type="GO" id="GO:0004582">
    <property type="term" value="F:dolichyl-phosphate beta-D-mannosyltransferase activity"/>
    <property type="evidence" value="ECO:0007669"/>
    <property type="project" value="InterPro"/>
</dbReference>
<comment type="caution">
    <text evidence="5">The sequence shown here is derived from an EMBL/GenBank/DDBJ whole genome shotgun (WGS) entry which is preliminary data.</text>
</comment>
<dbReference type="Proteomes" id="UP000179227">
    <property type="component" value="Unassembled WGS sequence"/>
</dbReference>
<protein>
    <recommendedName>
        <fullName evidence="4">Glycosyltransferase 2-like domain-containing protein</fullName>
    </recommendedName>
</protein>
<evidence type="ECO:0000313" key="6">
    <source>
        <dbReference type="Proteomes" id="UP000179227"/>
    </source>
</evidence>
<proteinExistence type="inferred from homology"/>
<accession>A0A1F5HXI7</accession>
<dbReference type="SUPFAM" id="SSF53448">
    <property type="entry name" value="Nucleotide-diphospho-sugar transferases"/>
    <property type="match status" value="1"/>
</dbReference>
<dbReference type="PANTHER" id="PTHR43398:SF1">
    <property type="entry name" value="DOLICHOL-PHOSPHATE MANNOSYLTRANSFERASE SUBUNIT 1"/>
    <property type="match status" value="1"/>
</dbReference>
<reference evidence="5 6" key="1">
    <citation type="journal article" date="2016" name="Nat. Commun.">
        <title>Thousands of microbial genomes shed light on interconnected biogeochemical processes in an aquifer system.</title>
        <authorList>
            <person name="Anantharaman K."/>
            <person name="Brown C.T."/>
            <person name="Hug L.A."/>
            <person name="Sharon I."/>
            <person name="Castelle C.J."/>
            <person name="Probst A.J."/>
            <person name="Thomas B.C."/>
            <person name="Singh A."/>
            <person name="Wilkins M.J."/>
            <person name="Karaoz U."/>
            <person name="Brodie E.L."/>
            <person name="Williams K.H."/>
            <person name="Hubbard S.S."/>
            <person name="Banfield J.F."/>
        </authorList>
    </citation>
    <scope>NUCLEOTIDE SEQUENCE [LARGE SCALE GENOMIC DNA]</scope>
</reference>
<dbReference type="EMBL" id="MFBS01000030">
    <property type="protein sequence ID" value="OGE08904.1"/>
    <property type="molecule type" value="Genomic_DNA"/>
</dbReference>
<keyword evidence="2" id="KW-0328">Glycosyltransferase</keyword>
<dbReference type="CDD" id="cd04179">
    <property type="entry name" value="DPM_DPG-synthase_like"/>
    <property type="match status" value="1"/>
</dbReference>
<sequence>MYKKPKTILILLAYNAHKTLRGFYKSLPLNLFDEIILFDDASRDKTYEISKSLGIKTYRNKVNLGYGGNLKKALSISLLREAEIVVDIHPDNEYKPDAIKPALKLINKGSDLVLGNRFYDLNYVFNKSGMFIWKIIPLLTLNIISRLLLKTNISDLHQGFRVYTKKLLEKINFESNSNNYLFSFELICQAVFADAKISEVPVNTNYLGKKRGAKLVSSINYSLGTFKIMLLFILAKLGIKTRIFKQPRTKLFGRLSNILKE</sequence>
<dbReference type="STRING" id="1797729.A3A60_00945"/>
<evidence type="ECO:0000256" key="3">
    <source>
        <dbReference type="ARBA" id="ARBA00022679"/>
    </source>
</evidence>
<dbReference type="InterPro" id="IPR039528">
    <property type="entry name" value="DPM1-like"/>
</dbReference>
<gene>
    <name evidence="5" type="ORF">A3A60_00945</name>
</gene>
<comment type="similarity">
    <text evidence="1">Belongs to the glycosyltransferase 2 family.</text>
</comment>
<dbReference type="AlphaFoldDB" id="A0A1F5HXI7"/>
<name>A0A1F5HXI7_9BACT</name>
<evidence type="ECO:0000259" key="4">
    <source>
        <dbReference type="Pfam" id="PF00535"/>
    </source>
</evidence>